<protein>
    <submittedName>
        <fullName evidence="1">Uncharacterized protein</fullName>
    </submittedName>
</protein>
<name>A0ABW6AGR2_9BACT</name>
<reference evidence="2" key="1">
    <citation type="journal article" date="2019" name="Int. J. Syst. Evol. Microbiol.">
        <title>The Global Catalogue of Microorganisms (GCM) 10K type strain sequencing project: providing services to taxonomists for standard genome sequencing and annotation.</title>
        <authorList>
            <consortium name="The Broad Institute Genomics Platform"/>
            <consortium name="The Broad Institute Genome Sequencing Center for Infectious Disease"/>
            <person name="Wu L."/>
            <person name="Ma J."/>
        </authorList>
    </citation>
    <scope>NUCLEOTIDE SEQUENCE [LARGE SCALE GENOMIC DNA]</scope>
    <source>
        <strain evidence="2">KCTC 52490</strain>
    </source>
</reference>
<sequence>MHTVLILTSFFGFLWKSTFGQTNYPVLPEADYSVYTAVANDFSKCSDIQYAYRQGNLLFVKSTTEEKSKYGFQFNFVKAEEQLSFLTRPQATFYKEPSWKTFIASVDTNQFIKYEISHPLELRCRKNEMWSPKMQDYYFSKENHLNRGFYTLRNDYKNFGDIISFSKVAYSTDRQKALCYYSERSDGKAGAGYLVFLEKKEDTWTVVGAATLWMS</sequence>
<dbReference type="RefSeq" id="WP_381500997.1">
    <property type="nucleotide sequence ID" value="NZ_JBHUOM010000003.1"/>
</dbReference>
<dbReference type="Proteomes" id="UP001597512">
    <property type="component" value="Unassembled WGS sequence"/>
</dbReference>
<keyword evidence="2" id="KW-1185">Reference proteome</keyword>
<proteinExistence type="predicted"/>
<evidence type="ECO:0000313" key="2">
    <source>
        <dbReference type="Proteomes" id="UP001597512"/>
    </source>
</evidence>
<organism evidence="1 2">
    <name type="scientific">Spirosoma flavum</name>
    <dbReference type="NCBI Taxonomy" id="2048557"/>
    <lineage>
        <taxon>Bacteria</taxon>
        <taxon>Pseudomonadati</taxon>
        <taxon>Bacteroidota</taxon>
        <taxon>Cytophagia</taxon>
        <taxon>Cytophagales</taxon>
        <taxon>Cytophagaceae</taxon>
        <taxon>Spirosoma</taxon>
    </lineage>
</organism>
<dbReference type="EMBL" id="JBHUOM010000003">
    <property type="protein sequence ID" value="MFD2934629.1"/>
    <property type="molecule type" value="Genomic_DNA"/>
</dbReference>
<accession>A0ABW6AGR2</accession>
<gene>
    <name evidence="1" type="ORF">ACFS25_12615</name>
</gene>
<comment type="caution">
    <text evidence="1">The sequence shown here is derived from an EMBL/GenBank/DDBJ whole genome shotgun (WGS) entry which is preliminary data.</text>
</comment>
<evidence type="ECO:0000313" key="1">
    <source>
        <dbReference type="EMBL" id="MFD2934629.1"/>
    </source>
</evidence>